<keyword evidence="5" id="KW-1185">Reference proteome</keyword>
<dbReference type="RefSeq" id="WP_188892185.1">
    <property type="nucleotide sequence ID" value="NZ_BMHY01000013.1"/>
</dbReference>
<dbReference type="CDD" id="cd12797">
    <property type="entry name" value="M23_peptidase"/>
    <property type="match status" value="1"/>
</dbReference>
<dbReference type="InterPro" id="IPR016047">
    <property type="entry name" value="M23ase_b-sheet_dom"/>
</dbReference>
<organism evidence="4 5">
    <name type="scientific">Paenibacillus radicis</name>
    <name type="common">ex Gao et al. 2016</name>
    <dbReference type="NCBI Taxonomy" id="1737354"/>
    <lineage>
        <taxon>Bacteria</taxon>
        <taxon>Bacillati</taxon>
        <taxon>Bacillota</taxon>
        <taxon>Bacilli</taxon>
        <taxon>Bacillales</taxon>
        <taxon>Paenibacillaceae</taxon>
        <taxon>Paenibacillus</taxon>
    </lineage>
</organism>
<dbReference type="InterPro" id="IPR011055">
    <property type="entry name" value="Dup_hybrid_motif"/>
</dbReference>
<dbReference type="PANTHER" id="PTHR21666:SF291">
    <property type="entry name" value="STAGE II SPORULATION PROTEIN Q"/>
    <property type="match status" value="1"/>
</dbReference>
<feature type="domain" description="M23ase beta-sheet core" evidence="3">
    <location>
        <begin position="138"/>
        <end position="236"/>
    </location>
</feature>
<keyword evidence="2" id="KW-0472">Membrane</keyword>
<feature type="region of interest" description="Disordered" evidence="1">
    <location>
        <begin position="1"/>
        <end position="25"/>
    </location>
</feature>
<dbReference type="EMBL" id="BMHY01000013">
    <property type="protein sequence ID" value="GGG84228.1"/>
    <property type="molecule type" value="Genomic_DNA"/>
</dbReference>
<dbReference type="Gene3D" id="2.70.70.10">
    <property type="entry name" value="Glucose Permease (Domain IIA)"/>
    <property type="match status" value="1"/>
</dbReference>
<dbReference type="Pfam" id="PF01551">
    <property type="entry name" value="Peptidase_M23"/>
    <property type="match status" value="1"/>
</dbReference>
<dbReference type="SUPFAM" id="SSF51261">
    <property type="entry name" value="Duplicated hybrid motif"/>
    <property type="match status" value="1"/>
</dbReference>
<sequence>MNENQNKPKQEAPKNAMGEASAAKSSNGVKKLLTRKWVAPAVFMAAAAIIVTLMWIYQGADDSKQTSTNETVQTEATKGGEAVKPTDKELEGIRKGEKLAWPVANVEDLQVELPFYDETASDEDKAKAVVQMGDTFSAHLGVDLVDPNDQTFPVQAALSGKVTLVDRHPTNGNTVEISHGDGLVTVYQSLSEISVAVGDEVKQGTIIAKAGRNELERDLGVHLHFGVLSNNEAINPVTAIAAK</sequence>
<proteinExistence type="predicted"/>
<name>A0A917M9W3_9BACL</name>
<feature type="region of interest" description="Disordered" evidence="1">
    <location>
        <begin position="62"/>
        <end position="85"/>
    </location>
</feature>
<gene>
    <name evidence="4" type="ORF">GCM10010918_47530</name>
</gene>
<feature type="transmembrane region" description="Helical" evidence="2">
    <location>
        <begin position="37"/>
        <end position="57"/>
    </location>
</feature>
<evidence type="ECO:0000259" key="3">
    <source>
        <dbReference type="Pfam" id="PF01551"/>
    </source>
</evidence>
<evidence type="ECO:0000256" key="1">
    <source>
        <dbReference type="SAM" id="MobiDB-lite"/>
    </source>
</evidence>
<dbReference type="GO" id="GO:0004222">
    <property type="term" value="F:metalloendopeptidase activity"/>
    <property type="evidence" value="ECO:0007669"/>
    <property type="project" value="TreeGrafter"/>
</dbReference>
<evidence type="ECO:0000313" key="4">
    <source>
        <dbReference type="EMBL" id="GGG84228.1"/>
    </source>
</evidence>
<keyword evidence="2" id="KW-0812">Transmembrane</keyword>
<dbReference type="PANTHER" id="PTHR21666">
    <property type="entry name" value="PEPTIDASE-RELATED"/>
    <property type="match status" value="1"/>
</dbReference>
<comment type="caution">
    <text evidence="4">The sequence shown here is derived from an EMBL/GenBank/DDBJ whole genome shotgun (WGS) entry which is preliminary data.</text>
</comment>
<evidence type="ECO:0000256" key="2">
    <source>
        <dbReference type="SAM" id="Phobius"/>
    </source>
</evidence>
<keyword evidence="2" id="KW-1133">Transmembrane helix</keyword>
<feature type="compositionally biased region" description="Polar residues" evidence="1">
    <location>
        <begin position="65"/>
        <end position="76"/>
    </location>
</feature>
<evidence type="ECO:0000313" key="5">
    <source>
        <dbReference type="Proteomes" id="UP000600247"/>
    </source>
</evidence>
<reference evidence="4 5" key="1">
    <citation type="journal article" date="2014" name="Int. J. Syst. Evol. Microbiol.">
        <title>Complete genome sequence of Corynebacterium casei LMG S-19264T (=DSM 44701T), isolated from a smear-ripened cheese.</title>
        <authorList>
            <consortium name="US DOE Joint Genome Institute (JGI-PGF)"/>
            <person name="Walter F."/>
            <person name="Albersmeier A."/>
            <person name="Kalinowski J."/>
            <person name="Ruckert C."/>
        </authorList>
    </citation>
    <scope>NUCLEOTIDE SEQUENCE [LARGE SCALE GENOMIC DNA]</scope>
    <source>
        <strain evidence="4 5">CGMCC 1.15286</strain>
    </source>
</reference>
<dbReference type="Proteomes" id="UP000600247">
    <property type="component" value="Unassembled WGS sequence"/>
</dbReference>
<dbReference type="InterPro" id="IPR050570">
    <property type="entry name" value="Cell_wall_metabolism_enzyme"/>
</dbReference>
<feature type="compositionally biased region" description="Basic and acidic residues" evidence="1">
    <location>
        <begin position="1"/>
        <end position="12"/>
    </location>
</feature>
<dbReference type="AlphaFoldDB" id="A0A917M9W3"/>
<accession>A0A917M9W3</accession>
<protein>
    <recommendedName>
        <fullName evidence="3">M23ase beta-sheet core domain-containing protein</fullName>
    </recommendedName>
</protein>